<feature type="transmembrane region" description="Helical" evidence="7">
    <location>
        <begin position="336"/>
        <end position="358"/>
    </location>
</feature>
<sequence length="808" mass="81373">MRRLALRELLAHRTRTVLTLLAVATSVALVVLAWVVGDSTERSLTGGAHRTDVDLVVFAPATEGLTQSDLDRVRAHRGVVSATAVTRGYATVPGANGKLVSDSGENGGIGWTDSPAFALVTGRAPGSRDEVAVNELTGLAPGTRATVRLGGGRVHEATVVGVFAFRPFGFDISPDVAFDPGTARVLFGERHREAQVVLSSDADAARVAVDLTAALPNTRVVTRDQAAAGVASWAQRKSNEVRGPLLAFGAIAALVAALVIANAFAVQVAQRTRRLALLRAVGATRGQVLGAVLLEAVAVGLSGATLGTAVGVAAAYPVAVAVRPPGQALVFAVPPTAVVSGYAVGVLVTVLAALGAARRGASVPPVSTSTDGVARPRRAAVWVGVGLVALGVGGVAVASGSDATAVGVGAALSAWLGLLLLTPVLLSVVVIPLQRTRRTVPKLVGRGIARDPRRGAATVVTLAIGLTLVCAFATFGESATAASAEEVEEVLPATSVVLLPAGGSRLDHDTVVRARGLPGRGPVAALRLGDGLVGEVRVPVTGVDPDSIGTAVHPPVVSGRADVATGAVLPQGYAGQLGLGVGDELAIRVGDTALRLPVTGVYRSTDVLDGVLLADSTAGSGLSDEYQAVYLALAADTPPAQLRTSADRAFADAEEVLVTDVAGLVEITAAATDQLLLAVYGLLAASGLIALLGVVNTLTLSVVERRGEIGLLRVVGATPALIRRLIRTESLVLSGCGGLLGVSTGLGLGAVVQHLMLDRALTATTVPWQAVGVALVTMVSAGVLASLGPARRASEADHVAAVGAGAQP</sequence>
<dbReference type="InterPro" id="IPR050250">
    <property type="entry name" value="Macrolide_Exporter_MacB"/>
</dbReference>
<dbReference type="Proteomes" id="UP001225605">
    <property type="component" value="Unassembled WGS sequence"/>
</dbReference>
<evidence type="ECO:0000256" key="1">
    <source>
        <dbReference type="ARBA" id="ARBA00004651"/>
    </source>
</evidence>
<feature type="domain" description="ABC3 transporter permease C-terminal" evidence="8">
    <location>
        <begin position="684"/>
        <end position="794"/>
    </location>
</feature>
<feature type="transmembrane region" description="Helical" evidence="7">
    <location>
        <begin position="768"/>
        <end position="787"/>
    </location>
</feature>
<name>A0ABU0X5C3_9PSEU</name>
<protein>
    <recommendedName>
        <fullName evidence="8">ABC3 transporter permease C-terminal domain-containing protein</fullName>
    </recommendedName>
</protein>
<evidence type="ECO:0000256" key="3">
    <source>
        <dbReference type="ARBA" id="ARBA00022692"/>
    </source>
</evidence>
<dbReference type="PANTHER" id="PTHR30572">
    <property type="entry name" value="MEMBRANE COMPONENT OF TRANSPORTER-RELATED"/>
    <property type="match status" value="1"/>
</dbReference>
<feature type="transmembrane region" description="Helical" evidence="7">
    <location>
        <begin position="731"/>
        <end position="756"/>
    </location>
</feature>
<dbReference type="InterPro" id="IPR003838">
    <property type="entry name" value="ABC3_permease_C"/>
</dbReference>
<evidence type="ECO:0000256" key="7">
    <source>
        <dbReference type="SAM" id="Phobius"/>
    </source>
</evidence>
<dbReference type="RefSeq" id="WP_306748831.1">
    <property type="nucleotide sequence ID" value="NZ_NSDM01000012.1"/>
</dbReference>
<gene>
    <name evidence="9" type="ORF">CKY47_25710</name>
</gene>
<keyword evidence="3 7" id="KW-0812">Transmembrane</keyword>
<feature type="transmembrane region" description="Helical" evidence="7">
    <location>
        <begin position="412"/>
        <end position="433"/>
    </location>
</feature>
<keyword evidence="4 7" id="KW-1133">Transmembrane helix</keyword>
<feature type="domain" description="ABC3 transporter permease C-terminal" evidence="8">
    <location>
        <begin position="247"/>
        <end position="364"/>
    </location>
</feature>
<accession>A0ABU0X5C3</accession>
<evidence type="ECO:0000256" key="4">
    <source>
        <dbReference type="ARBA" id="ARBA00022989"/>
    </source>
</evidence>
<proteinExistence type="inferred from homology"/>
<dbReference type="PANTHER" id="PTHR30572:SF4">
    <property type="entry name" value="ABC TRANSPORTER PERMEASE YTRF"/>
    <property type="match status" value="1"/>
</dbReference>
<dbReference type="Pfam" id="PF02687">
    <property type="entry name" value="FtsX"/>
    <property type="match status" value="2"/>
</dbReference>
<comment type="subcellular location">
    <subcellularLocation>
        <location evidence="1">Cell membrane</location>
        <topology evidence="1">Multi-pass membrane protein</topology>
    </subcellularLocation>
</comment>
<dbReference type="EMBL" id="NSDM01000012">
    <property type="protein sequence ID" value="MDQ2587320.1"/>
    <property type="molecule type" value="Genomic_DNA"/>
</dbReference>
<evidence type="ECO:0000313" key="10">
    <source>
        <dbReference type="Proteomes" id="UP001225605"/>
    </source>
</evidence>
<evidence type="ECO:0000256" key="6">
    <source>
        <dbReference type="ARBA" id="ARBA00038076"/>
    </source>
</evidence>
<feature type="transmembrane region" description="Helical" evidence="7">
    <location>
        <begin position="379"/>
        <end position="400"/>
    </location>
</feature>
<evidence type="ECO:0000259" key="8">
    <source>
        <dbReference type="Pfam" id="PF02687"/>
    </source>
</evidence>
<evidence type="ECO:0000256" key="2">
    <source>
        <dbReference type="ARBA" id="ARBA00022475"/>
    </source>
</evidence>
<feature type="transmembrane region" description="Helical" evidence="7">
    <location>
        <begin position="677"/>
        <end position="703"/>
    </location>
</feature>
<reference evidence="9 10" key="1">
    <citation type="submission" date="2017-06" db="EMBL/GenBank/DDBJ databases">
        <title>Cultured bacterium strain Saccharothrix yanglingensis Hhs.015.</title>
        <authorList>
            <person name="Xia Y."/>
        </authorList>
    </citation>
    <scope>NUCLEOTIDE SEQUENCE [LARGE SCALE GENOMIC DNA]</scope>
    <source>
        <strain evidence="9 10">Hhs.015</strain>
    </source>
</reference>
<feature type="transmembrane region" description="Helical" evidence="7">
    <location>
        <begin position="454"/>
        <end position="475"/>
    </location>
</feature>
<keyword evidence="10" id="KW-1185">Reference proteome</keyword>
<keyword evidence="5 7" id="KW-0472">Membrane</keyword>
<feature type="transmembrane region" description="Helical" evidence="7">
    <location>
        <begin position="245"/>
        <end position="268"/>
    </location>
</feature>
<comment type="similarity">
    <text evidence="6">Belongs to the ABC-4 integral membrane protein family.</text>
</comment>
<comment type="caution">
    <text evidence="9">The sequence shown here is derived from an EMBL/GenBank/DDBJ whole genome shotgun (WGS) entry which is preliminary data.</text>
</comment>
<feature type="transmembrane region" description="Helical" evidence="7">
    <location>
        <begin position="288"/>
        <end position="316"/>
    </location>
</feature>
<keyword evidence="2" id="KW-1003">Cell membrane</keyword>
<organism evidence="9 10">
    <name type="scientific">Saccharothrix yanglingensis</name>
    <dbReference type="NCBI Taxonomy" id="659496"/>
    <lineage>
        <taxon>Bacteria</taxon>
        <taxon>Bacillati</taxon>
        <taxon>Actinomycetota</taxon>
        <taxon>Actinomycetes</taxon>
        <taxon>Pseudonocardiales</taxon>
        <taxon>Pseudonocardiaceae</taxon>
        <taxon>Saccharothrix</taxon>
    </lineage>
</organism>
<evidence type="ECO:0000256" key="5">
    <source>
        <dbReference type="ARBA" id="ARBA00023136"/>
    </source>
</evidence>
<evidence type="ECO:0000313" key="9">
    <source>
        <dbReference type="EMBL" id="MDQ2587320.1"/>
    </source>
</evidence>